<dbReference type="CTD" id="6753961"/>
<evidence type="ECO:0000313" key="5">
    <source>
        <dbReference type="Proteomes" id="UP000009022"/>
    </source>
</evidence>
<dbReference type="InterPro" id="IPR002110">
    <property type="entry name" value="Ankyrin_rpt"/>
</dbReference>
<dbReference type="SMART" id="SM00248">
    <property type="entry name" value="ANK"/>
    <property type="match status" value="4"/>
</dbReference>
<feature type="repeat" description="ANK" evidence="3">
    <location>
        <begin position="45"/>
        <end position="77"/>
    </location>
</feature>
<feature type="repeat" description="ANK" evidence="3">
    <location>
        <begin position="140"/>
        <end position="172"/>
    </location>
</feature>
<evidence type="ECO:0000313" key="4">
    <source>
        <dbReference type="EMBL" id="EDV24858.1"/>
    </source>
</evidence>
<keyword evidence="2 3" id="KW-0040">ANK repeat</keyword>
<dbReference type="InterPro" id="IPR050776">
    <property type="entry name" value="Ank_Repeat/CDKN_Inhibitor"/>
</dbReference>
<keyword evidence="1" id="KW-0677">Repeat</keyword>
<feature type="repeat" description="ANK" evidence="3">
    <location>
        <begin position="12"/>
        <end position="44"/>
    </location>
</feature>
<organism evidence="4 5">
    <name type="scientific">Trichoplax adhaerens</name>
    <name type="common">Trichoplax reptans</name>
    <dbReference type="NCBI Taxonomy" id="10228"/>
    <lineage>
        <taxon>Eukaryota</taxon>
        <taxon>Metazoa</taxon>
        <taxon>Placozoa</taxon>
        <taxon>Uniplacotomia</taxon>
        <taxon>Trichoplacea</taxon>
        <taxon>Trichoplacidae</taxon>
        <taxon>Trichoplax</taxon>
    </lineage>
</organism>
<dbReference type="Gene3D" id="1.25.40.20">
    <property type="entry name" value="Ankyrin repeat-containing domain"/>
    <property type="match status" value="2"/>
</dbReference>
<dbReference type="InParanoid" id="B3RXF8"/>
<evidence type="ECO:0000256" key="3">
    <source>
        <dbReference type="PROSITE-ProRule" id="PRU00023"/>
    </source>
</evidence>
<dbReference type="SUPFAM" id="SSF48403">
    <property type="entry name" value="Ankyrin repeat"/>
    <property type="match status" value="1"/>
</dbReference>
<dbReference type="PROSITE" id="PS50088">
    <property type="entry name" value="ANK_REPEAT"/>
    <property type="match status" value="4"/>
</dbReference>
<dbReference type="PANTHER" id="PTHR24201:SF2">
    <property type="entry name" value="ANKYRIN REPEAT DOMAIN-CONTAINING PROTEIN 42"/>
    <property type="match status" value="1"/>
</dbReference>
<dbReference type="AlphaFoldDB" id="B3RXF8"/>
<proteinExistence type="predicted"/>
<dbReference type="PROSITE" id="PS50297">
    <property type="entry name" value="ANK_REP_REGION"/>
    <property type="match status" value="3"/>
</dbReference>
<keyword evidence="5" id="KW-1185">Reference proteome</keyword>
<dbReference type="OrthoDB" id="194358at2759"/>
<gene>
    <name evidence="4" type="ORF">TRIADDRAFT_56193</name>
</gene>
<dbReference type="KEGG" id="tad:TRIADDRAFT_56193"/>
<dbReference type="STRING" id="10228.B3RXF8"/>
<evidence type="ECO:0000256" key="1">
    <source>
        <dbReference type="ARBA" id="ARBA00022737"/>
    </source>
</evidence>
<evidence type="ECO:0000256" key="2">
    <source>
        <dbReference type="ARBA" id="ARBA00023043"/>
    </source>
</evidence>
<dbReference type="Proteomes" id="UP000009022">
    <property type="component" value="Unassembled WGS sequence"/>
</dbReference>
<dbReference type="RefSeq" id="XP_002112748.1">
    <property type="nucleotide sequence ID" value="XM_002112712.1"/>
</dbReference>
<dbReference type="Pfam" id="PF12796">
    <property type="entry name" value="Ank_2"/>
    <property type="match status" value="2"/>
</dbReference>
<dbReference type="InterPro" id="IPR036770">
    <property type="entry name" value="Ankyrin_rpt-contain_sf"/>
</dbReference>
<dbReference type="PRINTS" id="PR01415">
    <property type="entry name" value="ANKYRIN"/>
</dbReference>
<dbReference type="eggNOG" id="KOG4177">
    <property type="taxonomic scope" value="Eukaryota"/>
</dbReference>
<dbReference type="GeneID" id="6753961"/>
<dbReference type="HOGENOM" id="CLU_1226229_0_0_1"/>
<sequence>MIDQVDGIFVKENSTALHIAAWKGEGDALTLLLKNGADPNIANKLEERPIHYAAVEGNLYCVKKLREFGASVSPENMLYKLINNGILRRSFYLFILFWIGYYHLMKQGQTPLHEAVRFGHDNIALWLLRQGAAVNHQDNYGDTPLHVATQHNCHESILILLENGADSSILNQQKKGKIEKLLNILVVNRRENVQLFDRKWDICGNGMKNYYLNKIRVALICCKLAA</sequence>
<dbReference type="EMBL" id="DS985245">
    <property type="protein sequence ID" value="EDV24858.1"/>
    <property type="molecule type" value="Genomic_DNA"/>
</dbReference>
<accession>B3RXF8</accession>
<name>B3RXF8_TRIAD</name>
<dbReference type="PhylomeDB" id="B3RXF8"/>
<feature type="repeat" description="ANK" evidence="3">
    <location>
        <begin position="107"/>
        <end position="139"/>
    </location>
</feature>
<dbReference type="OMA" id="NCHESIL"/>
<dbReference type="PANTHER" id="PTHR24201">
    <property type="entry name" value="ANK_REP_REGION DOMAIN-CONTAINING PROTEIN"/>
    <property type="match status" value="1"/>
</dbReference>
<reference evidence="4 5" key="1">
    <citation type="journal article" date="2008" name="Nature">
        <title>The Trichoplax genome and the nature of placozoans.</title>
        <authorList>
            <person name="Srivastava M."/>
            <person name="Begovic E."/>
            <person name="Chapman J."/>
            <person name="Putnam N.H."/>
            <person name="Hellsten U."/>
            <person name="Kawashima T."/>
            <person name="Kuo A."/>
            <person name="Mitros T."/>
            <person name="Salamov A."/>
            <person name="Carpenter M.L."/>
            <person name="Signorovitch A.Y."/>
            <person name="Moreno M.A."/>
            <person name="Kamm K."/>
            <person name="Grimwood J."/>
            <person name="Schmutz J."/>
            <person name="Shapiro H."/>
            <person name="Grigoriev I.V."/>
            <person name="Buss L.W."/>
            <person name="Schierwater B."/>
            <person name="Dellaporta S.L."/>
            <person name="Rokhsar D.S."/>
        </authorList>
    </citation>
    <scope>NUCLEOTIDE SEQUENCE [LARGE SCALE GENOMIC DNA]</scope>
    <source>
        <strain evidence="4 5">Grell-BS-1999</strain>
    </source>
</reference>
<protein>
    <submittedName>
        <fullName evidence="4">Uncharacterized protein</fullName>
    </submittedName>
</protein>